<evidence type="ECO:0000313" key="2">
    <source>
        <dbReference type="EMBL" id="KAK4815718.1"/>
    </source>
</evidence>
<dbReference type="AlphaFoldDB" id="A0AAN7S260"/>
<organism evidence="2 3">
    <name type="scientific">Mycteria americana</name>
    <name type="common">Wood stork</name>
    <dbReference type="NCBI Taxonomy" id="33587"/>
    <lineage>
        <taxon>Eukaryota</taxon>
        <taxon>Metazoa</taxon>
        <taxon>Chordata</taxon>
        <taxon>Craniata</taxon>
        <taxon>Vertebrata</taxon>
        <taxon>Euteleostomi</taxon>
        <taxon>Archelosauria</taxon>
        <taxon>Archosauria</taxon>
        <taxon>Dinosauria</taxon>
        <taxon>Saurischia</taxon>
        <taxon>Theropoda</taxon>
        <taxon>Coelurosauria</taxon>
        <taxon>Aves</taxon>
        <taxon>Neognathae</taxon>
        <taxon>Neoaves</taxon>
        <taxon>Aequornithes</taxon>
        <taxon>Ciconiiformes</taxon>
        <taxon>Ciconiidae</taxon>
        <taxon>Mycteria</taxon>
    </lineage>
</organism>
<gene>
    <name evidence="2" type="ORF">QYF61_006756</name>
</gene>
<proteinExistence type="predicted"/>
<name>A0AAN7S260_MYCAM</name>
<evidence type="ECO:0000313" key="3">
    <source>
        <dbReference type="Proteomes" id="UP001333110"/>
    </source>
</evidence>
<reference evidence="2 3" key="1">
    <citation type="journal article" date="2023" name="J. Hered.">
        <title>Chromosome-level genome of the wood stork (Mycteria americana) provides insight into avian chromosome evolution.</title>
        <authorList>
            <person name="Flamio R. Jr."/>
            <person name="Ramstad K.M."/>
        </authorList>
    </citation>
    <scope>NUCLEOTIDE SEQUENCE [LARGE SCALE GENOMIC DNA]</scope>
    <source>
        <strain evidence="2">JAX WOST 10</strain>
    </source>
</reference>
<protein>
    <submittedName>
        <fullName evidence="2">Uncharacterized protein</fullName>
    </submittedName>
</protein>
<dbReference type="EMBL" id="JAUNZN010000009">
    <property type="protein sequence ID" value="KAK4815718.1"/>
    <property type="molecule type" value="Genomic_DNA"/>
</dbReference>
<comment type="caution">
    <text evidence="2">The sequence shown here is derived from an EMBL/GenBank/DDBJ whole genome shotgun (WGS) entry which is preliminary data.</text>
</comment>
<accession>A0AAN7S260</accession>
<feature type="region of interest" description="Disordered" evidence="1">
    <location>
        <begin position="1"/>
        <end position="29"/>
    </location>
</feature>
<keyword evidence="3" id="KW-1185">Reference proteome</keyword>
<dbReference type="Proteomes" id="UP001333110">
    <property type="component" value="Unassembled WGS sequence"/>
</dbReference>
<evidence type="ECO:0000256" key="1">
    <source>
        <dbReference type="SAM" id="MobiDB-lite"/>
    </source>
</evidence>
<sequence>MKTEEPDSSQQHPLSGQEAMGTSKTHETPSEYRKTFFLLVKHWKRFPEWLWTPKTEQQY</sequence>